<evidence type="ECO:0000313" key="8">
    <source>
        <dbReference type="Proteomes" id="UP000199318"/>
    </source>
</evidence>
<dbReference type="InterPro" id="IPR002781">
    <property type="entry name" value="TM_pro_TauE-like"/>
</dbReference>
<evidence type="ECO:0000256" key="2">
    <source>
        <dbReference type="ARBA" id="ARBA00009142"/>
    </source>
</evidence>
<feature type="transmembrane region" description="Helical" evidence="6">
    <location>
        <begin position="81"/>
        <end position="100"/>
    </location>
</feature>
<evidence type="ECO:0000256" key="3">
    <source>
        <dbReference type="ARBA" id="ARBA00022692"/>
    </source>
</evidence>
<dbReference type="RefSeq" id="WP_093073920.1">
    <property type="nucleotide sequence ID" value="NZ_FOGV01000022.1"/>
</dbReference>
<protein>
    <recommendedName>
        <fullName evidence="6">Probable membrane transporter protein</fullName>
    </recommendedName>
</protein>
<dbReference type="Proteomes" id="UP000199318">
    <property type="component" value="Unassembled WGS sequence"/>
</dbReference>
<organism evidence="7 8">
    <name type="scientific">Salisediminibacterium halotolerans</name>
    <dbReference type="NCBI Taxonomy" id="517425"/>
    <lineage>
        <taxon>Bacteria</taxon>
        <taxon>Bacillati</taxon>
        <taxon>Bacillota</taxon>
        <taxon>Bacilli</taxon>
        <taxon>Bacillales</taxon>
        <taxon>Bacillaceae</taxon>
        <taxon>Salisediminibacterium</taxon>
    </lineage>
</organism>
<reference evidence="8" key="1">
    <citation type="submission" date="2016-10" db="EMBL/GenBank/DDBJ databases">
        <authorList>
            <person name="de Groot N.N."/>
        </authorList>
    </citation>
    <scope>NUCLEOTIDE SEQUENCE [LARGE SCALE GENOMIC DNA]</scope>
    <source>
        <strain evidence="8">10nlg</strain>
    </source>
</reference>
<comment type="subcellular location">
    <subcellularLocation>
        <location evidence="6">Cell membrane</location>
        <topology evidence="6">Multi-pass membrane protein</topology>
    </subcellularLocation>
    <subcellularLocation>
        <location evidence="1">Membrane</location>
        <topology evidence="1">Multi-pass membrane protein</topology>
    </subcellularLocation>
</comment>
<evidence type="ECO:0000256" key="4">
    <source>
        <dbReference type="ARBA" id="ARBA00022989"/>
    </source>
</evidence>
<dbReference type="InterPro" id="IPR051598">
    <property type="entry name" value="TSUP/Inactive_protease-like"/>
</dbReference>
<comment type="caution">
    <text evidence="7">The sequence shown here is derived from an EMBL/GenBank/DDBJ whole genome shotgun (WGS) entry which is preliminary data.</text>
</comment>
<feature type="transmembrane region" description="Helical" evidence="6">
    <location>
        <begin position="248"/>
        <end position="268"/>
    </location>
</feature>
<evidence type="ECO:0000256" key="5">
    <source>
        <dbReference type="ARBA" id="ARBA00023136"/>
    </source>
</evidence>
<evidence type="ECO:0000313" key="7">
    <source>
        <dbReference type="EMBL" id="SES22869.1"/>
    </source>
</evidence>
<keyword evidence="8" id="KW-1185">Reference proteome</keyword>
<accession>A0A1H9VMS3</accession>
<dbReference type="PANTHER" id="PTHR43701">
    <property type="entry name" value="MEMBRANE TRANSPORTER PROTEIN MJ0441-RELATED"/>
    <property type="match status" value="1"/>
</dbReference>
<dbReference type="EMBL" id="FOGV01000022">
    <property type="protein sequence ID" value="SES22869.1"/>
    <property type="molecule type" value="Genomic_DNA"/>
</dbReference>
<dbReference type="STRING" id="1464123.SAMN05444126_12215"/>
<keyword evidence="6" id="KW-1003">Cell membrane</keyword>
<feature type="transmembrane region" description="Helical" evidence="6">
    <location>
        <begin position="216"/>
        <end position="236"/>
    </location>
</feature>
<dbReference type="PANTHER" id="PTHR43701:SF2">
    <property type="entry name" value="MEMBRANE TRANSPORTER PROTEIN YJNA-RELATED"/>
    <property type="match status" value="1"/>
</dbReference>
<feature type="transmembrane region" description="Helical" evidence="6">
    <location>
        <begin position="158"/>
        <end position="179"/>
    </location>
</feature>
<dbReference type="AlphaFoldDB" id="A0A1H9VMS3"/>
<dbReference type="GO" id="GO:0005886">
    <property type="term" value="C:plasma membrane"/>
    <property type="evidence" value="ECO:0007669"/>
    <property type="project" value="UniProtKB-SubCell"/>
</dbReference>
<dbReference type="OrthoDB" id="9780109at2"/>
<keyword evidence="5 6" id="KW-0472">Membrane</keyword>
<keyword evidence="4 6" id="KW-1133">Transmembrane helix</keyword>
<feature type="transmembrane region" description="Helical" evidence="6">
    <location>
        <begin position="49"/>
        <end position="69"/>
    </location>
</feature>
<comment type="similarity">
    <text evidence="2 6">Belongs to the 4-toluene sulfonate uptake permease (TSUP) (TC 2.A.102) family.</text>
</comment>
<evidence type="ECO:0000256" key="1">
    <source>
        <dbReference type="ARBA" id="ARBA00004141"/>
    </source>
</evidence>
<proteinExistence type="inferred from homology"/>
<keyword evidence="3 6" id="KW-0812">Transmembrane</keyword>
<evidence type="ECO:0000256" key="6">
    <source>
        <dbReference type="RuleBase" id="RU363041"/>
    </source>
</evidence>
<feature type="transmembrane region" description="Helical" evidence="6">
    <location>
        <begin position="106"/>
        <end position="123"/>
    </location>
</feature>
<dbReference type="Pfam" id="PF01925">
    <property type="entry name" value="TauE"/>
    <property type="match status" value="1"/>
</dbReference>
<name>A0A1H9VMS3_9BACI</name>
<feature type="transmembrane region" description="Helical" evidence="6">
    <location>
        <begin position="185"/>
        <end position="209"/>
    </location>
</feature>
<sequence length="274" mass="28874">MEWMLLFITGVIAAVFGSMLGLGGGVIVVPGLFFLQDAIPPVSGITPQTAVGTSILIMIFTGLSSTSAYIKKGTADIKSGLIFFIGSGPGALTGVALNQLVTSGPFFILFGLFMIMISFVLMIRHKVKPLKRAETGIHRTWTAADGQRTEYGFQPASAIPLSFVIGMISGLFGVGGGALMVPAMIMLFAFPAHVAVATSMFMIVLSSLIGSAAHIALGNVAWLYASALIPGAYLGGKAGAFLNQRLTSGKLIVLFRLFLLVMAGKFIWDGWMML</sequence>
<gene>
    <name evidence="7" type="ORF">SAMN05444126_12215</name>
</gene>